<dbReference type="STRING" id="90262.A0A1X2IKS7"/>
<keyword evidence="4" id="KW-1185">Reference proteome</keyword>
<dbReference type="InterPro" id="IPR050704">
    <property type="entry name" value="Peptidase_C85-like"/>
</dbReference>
<feature type="compositionally biased region" description="Basic and acidic residues" evidence="1">
    <location>
        <begin position="370"/>
        <end position="380"/>
    </location>
</feature>
<dbReference type="GO" id="GO:0004843">
    <property type="term" value="F:cysteine-type deubiquitinase activity"/>
    <property type="evidence" value="ECO:0007669"/>
    <property type="project" value="TreeGrafter"/>
</dbReference>
<dbReference type="InterPro" id="IPR003323">
    <property type="entry name" value="OTU_dom"/>
</dbReference>
<dbReference type="PROSITE" id="PS50802">
    <property type="entry name" value="OTU"/>
    <property type="match status" value="1"/>
</dbReference>
<reference evidence="3 4" key="1">
    <citation type="submission" date="2016-07" db="EMBL/GenBank/DDBJ databases">
        <title>Pervasive Adenine N6-methylation of Active Genes in Fungi.</title>
        <authorList>
            <consortium name="DOE Joint Genome Institute"/>
            <person name="Mondo S.J."/>
            <person name="Dannebaum R.O."/>
            <person name="Kuo R.C."/>
            <person name="Labutti K."/>
            <person name="Haridas S."/>
            <person name="Kuo A."/>
            <person name="Salamov A."/>
            <person name="Ahrendt S.R."/>
            <person name="Lipzen A."/>
            <person name="Sullivan W."/>
            <person name="Andreopoulos W.B."/>
            <person name="Clum A."/>
            <person name="Lindquist E."/>
            <person name="Daum C."/>
            <person name="Ramamoorthy G.K."/>
            <person name="Gryganskyi A."/>
            <person name="Culley D."/>
            <person name="Magnuson J.K."/>
            <person name="James T.Y."/>
            <person name="O'Malley M.A."/>
            <person name="Stajich J.E."/>
            <person name="Spatafora J.W."/>
            <person name="Visel A."/>
            <person name="Grigoriev I.V."/>
        </authorList>
    </citation>
    <scope>NUCLEOTIDE SEQUENCE [LARGE SCALE GENOMIC DNA]</scope>
    <source>
        <strain evidence="3 4">NRRL 1336</strain>
    </source>
</reference>
<evidence type="ECO:0000313" key="3">
    <source>
        <dbReference type="EMBL" id="ORZ18158.1"/>
    </source>
</evidence>
<organism evidence="3 4">
    <name type="scientific">Absidia repens</name>
    <dbReference type="NCBI Taxonomy" id="90262"/>
    <lineage>
        <taxon>Eukaryota</taxon>
        <taxon>Fungi</taxon>
        <taxon>Fungi incertae sedis</taxon>
        <taxon>Mucoromycota</taxon>
        <taxon>Mucoromycotina</taxon>
        <taxon>Mucoromycetes</taxon>
        <taxon>Mucorales</taxon>
        <taxon>Cunninghamellaceae</taxon>
        <taxon>Absidia</taxon>
    </lineage>
</organism>
<dbReference type="Gene3D" id="3.90.70.80">
    <property type="match status" value="1"/>
</dbReference>
<dbReference type="OrthoDB" id="415023at2759"/>
<dbReference type="GO" id="GO:0016579">
    <property type="term" value="P:protein deubiquitination"/>
    <property type="evidence" value="ECO:0007669"/>
    <property type="project" value="TreeGrafter"/>
</dbReference>
<name>A0A1X2IKS7_9FUNG</name>
<dbReference type="Pfam" id="PF02338">
    <property type="entry name" value="OTU"/>
    <property type="match status" value="1"/>
</dbReference>
<accession>A0A1X2IKS7</accession>
<dbReference type="PANTHER" id="PTHR12419:SF7">
    <property type="entry name" value="OTU DOMAIN-CONTAINING PROTEIN 3"/>
    <property type="match status" value="1"/>
</dbReference>
<dbReference type="CDD" id="cd22756">
    <property type="entry name" value="OTU_OTUD3-like"/>
    <property type="match status" value="1"/>
</dbReference>
<sequence length="412" mass="46597">MAKGKKDKPTRKERRAQKKHILLGDDGEDLDTQLKVLGLTTKCITGDGNCLFRALSDQYYGYDKHHKAIRQEVCQYLGQNKDTYQFFVEDDIPFDRYLENMRQDGCFGGHMIIVGFAKLRQVDVKIYQPGLIYVIHGVGEDGDEQQNGLDDDDDDTGRQILHIAYHSWEHYSSVRNIDGPYNGMPEIKDNSDTNTAGKDIQNDDDDNDNDDADSPDSKEKVILTACPGTNIRKIRRLLRKYKGNPDKVIDALYEEQNKEEQGDTKQDATIPAKQDISQDNNHNSAQSCHEIQHGKDEATEATEVRQEKELDEGVKNNNTDNNKNDESNNDNTKVIPEVSTPPPPAAAAASSPPPPKRLTAQQRKQQAKLRQKEQKREKKQQAANKHVAAKMKNEKSTDTDNTAQQAMKQLHI</sequence>
<dbReference type="PANTHER" id="PTHR12419">
    <property type="entry name" value="OTU DOMAIN CONTAINING PROTEIN"/>
    <property type="match status" value="1"/>
</dbReference>
<feature type="domain" description="OTU" evidence="2">
    <location>
        <begin position="39"/>
        <end position="177"/>
    </location>
</feature>
<dbReference type="EMBL" id="MCGE01000009">
    <property type="protein sequence ID" value="ORZ18158.1"/>
    <property type="molecule type" value="Genomic_DNA"/>
</dbReference>
<feature type="compositionally biased region" description="Basic and acidic residues" evidence="1">
    <location>
        <begin position="290"/>
        <end position="314"/>
    </location>
</feature>
<protein>
    <recommendedName>
        <fullName evidence="2">OTU domain-containing protein</fullName>
    </recommendedName>
</protein>
<proteinExistence type="predicted"/>
<feature type="region of interest" description="Disordered" evidence="1">
    <location>
        <begin position="179"/>
        <end position="218"/>
    </location>
</feature>
<dbReference type="AlphaFoldDB" id="A0A1X2IKS7"/>
<feature type="compositionally biased region" description="Pro residues" evidence="1">
    <location>
        <begin position="339"/>
        <end position="356"/>
    </location>
</feature>
<dbReference type="Proteomes" id="UP000193560">
    <property type="component" value="Unassembled WGS sequence"/>
</dbReference>
<dbReference type="SUPFAM" id="SSF54001">
    <property type="entry name" value="Cysteine proteinases"/>
    <property type="match status" value="1"/>
</dbReference>
<evidence type="ECO:0000256" key="1">
    <source>
        <dbReference type="SAM" id="MobiDB-lite"/>
    </source>
</evidence>
<comment type="caution">
    <text evidence="3">The sequence shown here is derived from an EMBL/GenBank/DDBJ whole genome shotgun (WGS) entry which is preliminary data.</text>
</comment>
<feature type="region of interest" description="Disordered" evidence="1">
    <location>
        <begin position="275"/>
        <end position="412"/>
    </location>
</feature>
<feature type="compositionally biased region" description="Polar residues" evidence="1">
    <location>
        <begin position="399"/>
        <end position="412"/>
    </location>
</feature>
<feature type="compositionally biased region" description="Polar residues" evidence="1">
    <location>
        <begin position="275"/>
        <end position="289"/>
    </location>
</feature>
<feature type="compositionally biased region" description="Acidic residues" evidence="1">
    <location>
        <begin position="202"/>
        <end position="214"/>
    </location>
</feature>
<evidence type="ECO:0000259" key="2">
    <source>
        <dbReference type="PROSITE" id="PS50802"/>
    </source>
</evidence>
<dbReference type="InterPro" id="IPR038765">
    <property type="entry name" value="Papain-like_cys_pep_sf"/>
</dbReference>
<gene>
    <name evidence="3" type="ORF">BCR42DRAFT_413269</name>
</gene>
<evidence type="ECO:0000313" key="4">
    <source>
        <dbReference type="Proteomes" id="UP000193560"/>
    </source>
</evidence>